<sequence>MLVSPCLPFSTSRSNRWLRASPSGGTYEGQRGFFEDFISTRSRHWEHRPLTWTGIHPNSYLQPVMRHTLPARSSHDTVVV</sequence>
<name>M2N1W0_BAUPA</name>
<evidence type="ECO:0000313" key="1">
    <source>
        <dbReference type="EMBL" id="EMC92650.1"/>
    </source>
</evidence>
<organism evidence="1 2">
    <name type="scientific">Baudoinia panamericana (strain UAMH 10762)</name>
    <name type="common">Angels' share fungus</name>
    <name type="synonym">Baudoinia compniacensis (strain UAMH 10762)</name>
    <dbReference type="NCBI Taxonomy" id="717646"/>
    <lineage>
        <taxon>Eukaryota</taxon>
        <taxon>Fungi</taxon>
        <taxon>Dikarya</taxon>
        <taxon>Ascomycota</taxon>
        <taxon>Pezizomycotina</taxon>
        <taxon>Dothideomycetes</taxon>
        <taxon>Dothideomycetidae</taxon>
        <taxon>Mycosphaerellales</taxon>
        <taxon>Teratosphaeriaceae</taxon>
        <taxon>Baudoinia</taxon>
    </lineage>
</organism>
<dbReference type="Proteomes" id="UP000011761">
    <property type="component" value="Unassembled WGS sequence"/>
</dbReference>
<evidence type="ECO:0000313" key="2">
    <source>
        <dbReference type="Proteomes" id="UP000011761"/>
    </source>
</evidence>
<dbReference type="GeneID" id="19113270"/>
<dbReference type="KEGG" id="bcom:BAUCODRAFT_37552"/>
<reference evidence="1 2" key="1">
    <citation type="journal article" date="2012" name="PLoS Pathog.">
        <title>Diverse lifestyles and strategies of plant pathogenesis encoded in the genomes of eighteen Dothideomycetes fungi.</title>
        <authorList>
            <person name="Ohm R.A."/>
            <person name="Feau N."/>
            <person name="Henrissat B."/>
            <person name="Schoch C.L."/>
            <person name="Horwitz B.A."/>
            <person name="Barry K.W."/>
            <person name="Condon B.J."/>
            <person name="Copeland A.C."/>
            <person name="Dhillon B."/>
            <person name="Glaser F."/>
            <person name="Hesse C.N."/>
            <person name="Kosti I."/>
            <person name="LaButti K."/>
            <person name="Lindquist E.A."/>
            <person name="Lucas S."/>
            <person name="Salamov A.A."/>
            <person name="Bradshaw R.E."/>
            <person name="Ciuffetti L."/>
            <person name="Hamelin R.C."/>
            <person name="Kema G.H.J."/>
            <person name="Lawrence C."/>
            <person name="Scott J.A."/>
            <person name="Spatafora J.W."/>
            <person name="Turgeon B.G."/>
            <person name="de Wit P.J.G.M."/>
            <person name="Zhong S."/>
            <person name="Goodwin S.B."/>
            <person name="Grigoriev I.V."/>
        </authorList>
    </citation>
    <scope>NUCLEOTIDE SEQUENCE [LARGE SCALE GENOMIC DNA]</scope>
    <source>
        <strain evidence="1 2">UAMH 10762</strain>
    </source>
</reference>
<proteinExistence type="predicted"/>
<dbReference type="RefSeq" id="XP_007679781.1">
    <property type="nucleotide sequence ID" value="XM_007681591.1"/>
</dbReference>
<accession>M2N1W0</accession>
<dbReference type="AlphaFoldDB" id="M2N1W0"/>
<dbReference type="HOGENOM" id="CLU_2589352_0_0_1"/>
<protein>
    <submittedName>
        <fullName evidence="1">Uncharacterized protein</fullName>
    </submittedName>
</protein>
<gene>
    <name evidence="1" type="ORF">BAUCODRAFT_37552</name>
</gene>
<dbReference type="EMBL" id="KB445561">
    <property type="protein sequence ID" value="EMC92650.1"/>
    <property type="molecule type" value="Genomic_DNA"/>
</dbReference>
<keyword evidence="2" id="KW-1185">Reference proteome</keyword>